<dbReference type="Proteomes" id="UP001501556">
    <property type="component" value="Unassembled WGS sequence"/>
</dbReference>
<dbReference type="RefSeq" id="WP_345123724.1">
    <property type="nucleotide sequence ID" value="NZ_BAABDI010000011.1"/>
</dbReference>
<keyword evidence="3" id="KW-1185">Reference proteome</keyword>
<protein>
    <submittedName>
        <fullName evidence="2">Uncharacterized protein</fullName>
    </submittedName>
</protein>
<comment type="caution">
    <text evidence="2">The sequence shown here is derived from an EMBL/GenBank/DDBJ whole genome shotgun (WGS) entry which is preliminary data.</text>
</comment>
<organism evidence="2 3">
    <name type="scientific">Hymenobacter antarcticus</name>
    <dbReference type="NCBI Taxonomy" id="486270"/>
    <lineage>
        <taxon>Bacteria</taxon>
        <taxon>Pseudomonadati</taxon>
        <taxon>Bacteroidota</taxon>
        <taxon>Cytophagia</taxon>
        <taxon>Cytophagales</taxon>
        <taxon>Hymenobacteraceae</taxon>
        <taxon>Hymenobacter</taxon>
    </lineage>
</organism>
<gene>
    <name evidence="2" type="ORF">GCM10022407_20020</name>
</gene>
<feature type="chain" id="PRO_5047043678" evidence="1">
    <location>
        <begin position="23"/>
        <end position="243"/>
    </location>
</feature>
<name>A0ABP7Q0R3_9BACT</name>
<keyword evidence="1" id="KW-0732">Signal</keyword>
<sequence>MLTRFVTGLGLGLALLASPARAQTGRDLYDISAALYLNANSPNALARRAKELTESPDSYLVSIDQPGTLVLANQRRVRVPALRYNVALNLLEAQDSTGSHLWPPGSLDGFYLGRGPDARHFRSSYVRDGGRVLTFVEMLTADAAPLRLGVRHTYHHTDLELHPVLRTEVRKALTEINQTVLAGPGNGSAEPLRPLTLNERSVLRLFGTRAPQVAQFAARENLAYTDLAQVLRMVKHYNSLSLN</sequence>
<evidence type="ECO:0000313" key="2">
    <source>
        <dbReference type="EMBL" id="GAA3974253.1"/>
    </source>
</evidence>
<reference evidence="3" key="1">
    <citation type="journal article" date="2019" name="Int. J. Syst. Evol. Microbiol.">
        <title>The Global Catalogue of Microorganisms (GCM) 10K type strain sequencing project: providing services to taxonomists for standard genome sequencing and annotation.</title>
        <authorList>
            <consortium name="The Broad Institute Genomics Platform"/>
            <consortium name="The Broad Institute Genome Sequencing Center for Infectious Disease"/>
            <person name="Wu L."/>
            <person name="Ma J."/>
        </authorList>
    </citation>
    <scope>NUCLEOTIDE SEQUENCE [LARGE SCALE GENOMIC DNA]</scope>
    <source>
        <strain evidence="3">JCM 17217</strain>
    </source>
</reference>
<proteinExistence type="predicted"/>
<feature type="signal peptide" evidence="1">
    <location>
        <begin position="1"/>
        <end position="22"/>
    </location>
</feature>
<evidence type="ECO:0000313" key="3">
    <source>
        <dbReference type="Proteomes" id="UP001501556"/>
    </source>
</evidence>
<dbReference type="EMBL" id="BAABDI010000011">
    <property type="protein sequence ID" value="GAA3974253.1"/>
    <property type="molecule type" value="Genomic_DNA"/>
</dbReference>
<accession>A0ABP7Q0R3</accession>
<evidence type="ECO:0000256" key="1">
    <source>
        <dbReference type="SAM" id="SignalP"/>
    </source>
</evidence>